<feature type="region of interest" description="Disordered" evidence="1">
    <location>
        <begin position="35"/>
        <end position="78"/>
    </location>
</feature>
<feature type="region of interest" description="Disordered" evidence="1">
    <location>
        <begin position="1"/>
        <end position="21"/>
    </location>
</feature>
<evidence type="ECO:0000256" key="1">
    <source>
        <dbReference type="SAM" id="MobiDB-lite"/>
    </source>
</evidence>
<reference evidence="3" key="2">
    <citation type="submission" date="2017-12" db="EMBL/GenBank/DDBJ databases">
        <title>Genome sequence of the Bar-tailed Godwit (Limosa lapponica baueri).</title>
        <authorList>
            <person name="Lima N.C.B."/>
            <person name="Parody-Merino A.M."/>
            <person name="Battley P.F."/>
            <person name="Fidler A.E."/>
            <person name="Prosdocimi F."/>
        </authorList>
    </citation>
    <scope>NUCLEOTIDE SEQUENCE [LARGE SCALE GENOMIC DNA]</scope>
</reference>
<protein>
    <submittedName>
        <fullName evidence="2">Uncharacterized protein</fullName>
    </submittedName>
</protein>
<dbReference type="Proteomes" id="UP000233556">
    <property type="component" value="Unassembled WGS sequence"/>
</dbReference>
<feature type="compositionally biased region" description="Low complexity" evidence="1">
    <location>
        <begin position="12"/>
        <end position="21"/>
    </location>
</feature>
<reference evidence="3" key="1">
    <citation type="submission" date="2017-11" db="EMBL/GenBank/DDBJ databases">
        <authorList>
            <person name="Lima N.C."/>
            <person name="Parody-Merino A.M."/>
            <person name="Battley P.F."/>
            <person name="Fidler A.E."/>
            <person name="Prosdocimi F."/>
        </authorList>
    </citation>
    <scope>NUCLEOTIDE SEQUENCE [LARGE SCALE GENOMIC DNA]</scope>
</reference>
<evidence type="ECO:0000313" key="3">
    <source>
        <dbReference type="Proteomes" id="UP000233556"/>
    </source>
</evidence>
<proteinExistence type="predicted"/>
<dbReference type="AlphaFoldDB" id="A0A2I0U0B2"/>
<keyword evidence="3" id="KW-1185">Reference proteome</keyword>
<accession>A0A2I0U0B2</accession>
<gene>
    <name evidence="2" type="ORF">llap_10223</name>
</gene>
<feature type="compositionally biased region" description="Polar residues" evidence="1">
    <location>
        <begin position="68"/>
        <end position="78"/>
    </location>
</feature>
<name>A0A2I0U0B2_LIMLA</name>
<sequence length="78" mass="8118">MPPAARVDKEVAGASRARQQRGRVAVTEIVVGAQRVGDLDGEDGITPDHFASPPPASREQRQLGKGTTGSSLNLKIAA</sequence>
<evidence type="ECO:0000313" key="2">
    <source>
        <dbReference type="EMBL" id="PKU39472.1"/>
    </source>
</evidence>
<organism evidence="2 3">
    <name type="scientific">Limosa lapponica baueri</name>
    <dbReference type="NCBI Taxonomy" id="1758121"/>
    <lineage>
        <taxon>Eukaryota</taxon>
        <taxon>Metazoa</taxon>
        <taxon>Chordata</taxon>
        <taxon>Craniata</taxon>
        <taxon>Vertebrata</taxon>
        <taxon>Euteleostomi</taxon>
        <taxon>Archelosauria</taxon>
        <taxon>Archosauria</taxon>
        <taxon>Dinosauria</taxon>
        <taxon>Saurischia</taxon>
        <taxon>Theropoda</taxon>
        <taxon>Coelurosauria</taxon>
        <taxon>Aves</taxon>
        <taxon>Neognathae</taxon>
        <taxon>Neoaves</taxon>
        <taxon>Charadriiformes</taxon>
        <taxon>Scolopacidae</taxon>
        <taxon>Limosa</taxon>
    </lineage>
</organism>
<feature type="compositionally biased region" description="Basic and acidic residues" evidence="1">
    <location>
        <begin position="1"/>
        <end position="11"/>
    </location>
</feature>
<dbReference type="EMBL" id="KZ506478">
    <property type="protein sequence ID" value="PKU39472.1"/>
    <property type="molecule type" value="Genomic_DNA"/>
</dbReference>